<name>A0A562N757_9HYPH</name>
<proteinExistence type="predicted"/>
<sequence>MCPPKTFSRIGSTARPFRGSRVSSSHLFGLDDGEITRVGGAPGLVRDAATGNLEVAPGTALDWVRGEELAFGGDLSVFYQQPAPQSTPVATLIETLTRMEESYKELAVRVAVQAGPLSQYFIDLHYDAAADSSVAVDPDRQLGGVFEFLLLAHSRG</sequence>
<evidence type="ECO:0000313" key="1">
    <source>
        <dbReference type="EMBL" id="TWI27995.1"/>
    </source>
</evidence>
<dbReference type="AlphaFoldDB" id="A0A562N757"/>
<dbReference type="EMBL" id="VLKT01000041">
    <property type="protein sequence ID" value="TWI27995.1"/>
    <property type="molecule type" value="Genomic_DNA"/>
</dbReference>
<keyword evidence="2" id="KW-1185">Reference proteome</keyword>
<protein>
    <submittedName>
        <fullName evidence="1">Uncharacterized protein</fullName>
    </submittedName>
</protein>
<evidence type="ECO:0000313" key="2">
    <source>
        <dbReference type="Proteomes" id="UP000317122"/>
    </source>
</evidence>
<organism evidence="1 2">
    <name type="scientific">Mesorhizobium tianshanense</name>
    <dbReference type="NCBI Taxonomy" id="39844"/>
    <lineage>
        <taxon>Bacteria</taxon>
        <taxon>Pseudomonadati</taxon>
        <taxon>Pseudomonadota</taxon>
        <taxon>Alphaproteobacteria</taxon>
        <taxon>Hyphomicrobiales</taxon>
        <taxon>Phyllobacteriaceae</taxon>
        <taxon>Mesorhizobium</taxon>
    </lineage>
</organism>
<accession>A0A562N757</accession>
<reference evidence="1 2" key="1">
    <citation type="journal article" date="2015" name="Stand. Genomic Sci.">
        <title>Genomic Encyclopedia of Bacterial and Archaeal Type Strains, Phase III: the genomes of soil and plant-associated and newly described type strains.</title>
        <authorList>
            <person name="Whitman W.B."/>
            <person name="Woyke T."/>
            <person name="Klenk H.P."/>
            <person name="Zhou Y."/>
            <person name="Lilburn T.G."/>
            <person name="Beck B.J."/>
            <person name="De Vos P."/>
            <person name="Vandamme P."/>
            <person name="Eisen J.A."/>
            <person name="Garrity G."/>
            <person name="Hugenholtz P."/>
            <person name="Kyrpides N.C."/>
        </authorList>
    </citation>
    <scope>NUCLEOTIDE SEQUENCE [LARGE SCALE GENOMIC DNA]</scope>
    <source>
        <strain evidence="1 2">CGMCC 1.2546</strain>
    </source>
</reference>
<dbReference type="Proteomes" id="UP000317122">
    <property type="component" value="Unassembled WGS sequence"/>
</dbReference>
<gene>
    <name evidence="1" type="ORF">IQ26_05470</name>
</gene>
<comment type="caution">
    <text evidence="1">The sequence shown here is derived from an EMBL/GenBank/DDBJ whole genome shotgun (WGS) entry which is preliminary data.</text>
</comment>